<evidence type="ECO:0000256" key="7">
    <source>
        <dbReference type="ARBA" id="ARBA00023170"/>
    </source>
</evidence>
<keyword evidence="7" id="KW-0675">Receptor</keyword>
<evidence type="ECO:0000256" key="1">
    <source>
        <dbReference type="ARBA" id="ARBA00022723"/>
    </source>
</evidence>
<keyword evidence="11" id="KW-1185">Reference proteome</keyword>
<dbReference type="STRING" id="1561998.A0A1I7T9R8"/>
<protein>
    <submittedName>
        <fullName evidence="12">Nuclear receptor domain-containing protein</fullName>
    </submittedName>
</protein>
<reference evidence="12" key="1">
    <citation type="submission" date="2016-11" db="UniProtKB">
        <authorList>
            <consortium name="WormBaseParasite"/>
        </authorList>
    </citation>
    <scope>IDENTIFICATION</scope>
</reference>
<dbReference type="WBParaSite" id="Csp11.Scaffold558.g3816.t1">
    <property type="protein sequence ID" value="Csp11.Scaffold558.g3816.t1"/>
    <property type="gene ID" value="Csp11.Scaffold558.g3816"/>
</dbReference>
<name>A0A1I7T9R8_9PELO</name>
<evidence type="ECO:0000256" key="5">
    <source>
        <dbReference type="ARBA" id="ARBA00023125"/>
    </source>
</evidence>
<dbReference type="Gene3D" id="3.30.50.10">
    <property type="entry name" value="Erythroid Transcription Factor GATA-1, subunit A"/>
    <property type="match status" value="1"/>
</dbReference>
<evidence type="ECO:0000256" key="3">
    <source>
        <dbReference type="ARBA" id="ARBA00022833"/>
    </source>
</evidence>
<evidence type="ECO:0000256" key="2">
    <source>
        <dbReference type="ARBA" id="ARBA00022771"/>
    </source>
</evidence>
<dbReference type="InterPro" id="IPR013088">
    <property type="entry name" value="Znf_NHR/GATA"/>
</dbReference>
<keyword evidence="4" id="KW-0805">Transcription regulation</keyword>
<evidence type="ECO:0000256" key="8">
    <source>
        <dbReference type="ARBA" id="ARBA00023242"/>
    </source>
</evidence>
<sequence>MDVADSTSETPPAFHHDNLALVAQTNLLQFYLTHLASALAPPLKYDVRESTTPSFSLSGSPNTETETDDSLSATLISSTNALLSLLGTNTTDSSANTVSKSNSKLCSVCGDKSTGLHYGASTCEG</sequence>
<organism evidence="11 12">
    <name type="scientific">Caenorhabditis tropicalis</name>
    <dbReference type="NCBI Taxonomy" id="1561998"/>
    <lineage>
        <taxon>Eukaryota</taxon>
        <taxon>Metazoa</taxon>
        <taxon>Ecdysozoa</taxon>
        <taxon>Nematoda</taxon>
        <taxon>Chromadorea</taxon>
        <taxon>Rhabditida</taxon>
        <taxon>Rhabditina</taxon>
        <taxon>Rhabditomorpha</taxon>
        <taxon>Rhabditoidea</taxon>
        <taxon>Rhabditidae</taxon>
        <taxon>Peloderinae</taxon>
        <taxon>Caenorhabditis</taxon>
    </lineage>
</organism>
<dbReference type="GO" id="GO:0003700">
    <property type="term" value="F:DNA-binding transcription factor activity"/>
    <property type="evidence" value="ECO:0007669"/>
    <property type="project" value="InterPro"/>
</dbReference>
<evidence type="ECO:0000256" key="4">
    <source>
        <dbReference type="ARBA" id="ARBA00023015"/>
    </source>
</evidence>
<dbReference type="SUPFAM" id="SSF57716">
    <property type="entry name" value="Glucocorticoid receptor-like (DNA-binding domain)"/>
    <property type="match status" value="1"/>
</dbReference>
<keyword evidence="3" id="KW-0862">Zinc</keyword>
<accession>A0A1I7T9R8</accession>
<feature type="region of interest" description="Disordered" evidence="9">
    <location>
        <begin position="49"/>
        <end position="70"/>
    </location>
</feature>
<dbReference type="eggNOG" id="KOG3575">
    <property type="taxonomic scope" value="Eukaryota"/>
</dbReference>
<evidence type="ECO:0000256" key="6">
    <source>
        <dbReference type="ARBA" id="ARBA00023163"/>
    </source>
</evidence>
<dbReference type="GO" id="GO:0043565">
    <property type="term" value="F:sequence-specific DNA binding"/>
    <property type="evidence" value="ECO:0007669"/>
    <property type="project" value="InterPro"/>
</dbReference>
<keyword evidence="1" id="KW-0479">Metal-binding</keyword>
<keyword evidence="5" id="KW-0238">DNA-binding</keyword>
<keyword evidence="2" id="KW-0863">Zinc-finger</keyword>
<feature type="domain" description="Nuclear receptor" evidence="10">
    <location>
        <begin position="104"/>
        <end position="125"/>
    </location>
</feature>
<keyword evidence="8" id="KW-0539">Nucleus</keyword>
<dbReference type="InterPro" id="IPR001628">
    <property type="entry name" value="Znf_hrmn_rcpt"/>
</dbReference>
<dbReference type="Pfam" id="PF00105">
    <property type="entry name" value="zf-C4"/>
    <property type="match status" value="1"/>
</dbReference>
<keyword evidence="6" id="KW-0804">Transcription</keyword>
<evidence type="ECO:0000313" key="11">
    <source>
        <dbReference type="Proteomes" id="UP000095282"/>
    </source>
</evidence>
<dbReference type="GO" id="GO:0008270">
    <property type="term" value="F:zinc ion binding"/>
    <property type="evidence" value="ECO:0007669"/>
    <property type="project" value="UniProtKB-KW"/>
</dbReference>
<proteinExistence type="predicted"/>
<dbReference type="Proteomes" id="UP000095282">
    <property type="component" value="Unplaced"/>
</dbReference>
<evidence type="ECO:0000313" key="12">
    <source>
        <dbReference type="WBParaSite" id="Csp11.Scaffold558.g3816.t1"/>
    </source>
</evidence>
<evidence type="ECO:0000256" key="9">
    <source>
        <dbReference type="SAM" id="MobiDB-lite"/>
    </source>
</evidence>
<evidence type="ECO:0000259" key="10">
    <source>
        <dbReference type="Pfam" id="PF00105"/>
    </source>
</evidence>
<dbReference type="AlphaFoldDB" id="A0A1I7T9R8"/>
<feature type="compositionally biased region" description="Polar residues" evidence="9">
    <location>
        <begin position="50"/>
        <end position="70"/>
    </location>
</feature>